<dbReference type="PANTHER" id="PTHR36566">
    <property type="entry name" value="NICKEL INSERTION PROTEIN-RELATED"/>
    <property type="match status" value="1"/>
</dbReference>
<dbReference type="EMBL" id="CP040058">
    <property type="protein sequence ID" value="QCP33996.1"/>
    <property type="molecule type" value="Genomic_DNA"/>
</dbReference>
<accession>A0A4P8I9C8</accession>
<keyword evidence="1" id="KW-0533">Nickel</keyword>
<organism evidence="2 3">
    <name type="scientific">Anaerostipes rhamnosivorans</name>
    <dbReference type="NCBI Taxonomy" id="1229621"/>
    <lineage>
        <taxon>Bacteria</taxon>
        <taxon>Bacillati</taxon>
        <taxon>Bacillota</taxon>
        <taxon>Clostridia</taxon>
        <taxon>Lachnospirales</taxon>
        <taxon>Lachnospiraceae</taxon>
        <taxon>Anaerostipes</taxon>
    </lineage>
</organism>
<sequence>MNRTLYLECYSGISGDMMTAALLDLGADEKVLKEALESLPVKGFETRISRVTKAGLDACDFAVLLDEEHENHDHDMEYLHGHLHEHGHSHTHTHEHGHKHEHRGLSEILELLEKAQMTEGARNTAVRIFEILAEAESQAHGTTADQVHFHEVGAVDSIVDITAAAVCLDNLQIKKVIIPVLYEGTGSVRCQHGVIPVPVPAVAAIAAKHELPLRITESQGEFVTPTGAAIAAAVRTSSQLPERFVIEKTGIGAGKRKYERPSLLRAMLIRENGQGR</sequence>
<evidence type="ECO:0000313" key="3">
    <source>
        <dbReference type="Proteomes" id="UP000298653"/>
    </source>
</evidence>
<dbReference type="Proteomes" id="UP000298653">
    <property type="component" value="Chromosome"/>
</dbReference>
<keyword evidence="3" id="KW-1185">Reference proteome</keyword>
<evidence type="ECO:0000256" key="1">
    <source>
        <dbReference type="ARBA" id="ARBA00022596"/>
    </source>
</evidence>
<dbReference type="KEGG" id="arf:AR1Y2_0542"/>
<gene>
    <name evidence="2" type="ORF">AR1Y2_0542</name>
</gene>
<protein>
    <recommendedName>
        <fullName evidence="4">LarC family nickel insertion protein</fullName>
    </recommendedName>
</protein>
<proteinExistence type="predicted"/>
<evidence type="ECO:0008006" key="4">
    <source>
        <dbReference type="Google" id="ProtNLM"/>
    </source>
</evidence>
<evidence type="ECO:0000313" key="2">
    <source>
        <dbReference type="EMBL" id="QCP33996.1"/>
    </source>
</evidence>
<dbReference type="AlphaFoldDB" id="A0A4P8I9C8"/>
<dbReference type="InterPro" id="IPR002822">
    <property type="entry name" value="Ni_insertion"/>
</dbReference>
<name>A0A4P8I9C8_9FIRM</name>
<dbReference type="PANTHER" id="PTHR36566:SF1">
    <property type="entry name" value="PYRIDINIUM-3,5-BISTHIOCARBOXYLIC ACID MONONUCLEOTIDE NICKEL INSERTION PROTEIN"/>
    <property type="match status" value="1"/>
</dbReference>
<reference evidence="2 3" key="1">
    <citation type="submission" date="2019-05" db="EMBL/GenBank/DDBJ databases">
        <title>Complete genome sequencing of Anaerostipes rhamnosivorans.</title>
        <authorList>
            <person name="Bui T.P.N."/>
            <person name="de Vos W.M."/>
        </authorList>
    </citation>
    <scope>NUCLEOTIDE SEQUENCE [LARGE SCALE GENOMIC DNA]</scope>
    <source>
        <strain evidence="2 3">1y2</strain>
    </source>
</reference>
<dbReference type="Pfam" id="PF01969">
    <property type="entry name" value="Ni_insertion"/>
    <property type="match status" value="1"/>
</dbReference>